<evidence type="ECO:0000259" key="3">
    <source>
        <dbReference type="Pfam" id="PF24545"/>
    </source>
</evidence>
<name>A0A674NT69_TAKRU</name>
<evidence type="ECO:0000259" key="1">
    <source>
        <dbReference type="Pfam" id="PF24542"/>
    </source>
</evidence>
<dbReference type="InterPro" id="IPR057651">
    <property type="entry name" value="Ig_TPPC8_C"/>
</dbReference>
<dbReference type="Pfam" id="PF24545">
    <property type="entry name" value="Ig_TPPC8_1st"/>
    <property type="match status" value="1"/>
</dbReference>
<dbReference type="SUPFAM" id="SSF48452">
    <property type="entry name" value="TPR-like"/>
    <property type="match status" value="1"/>
</dbReference>
<dbReference type="InterPro" id="IPR058540">
    <property type="entry name" value="Ig_TPPC8_3rd"/>
</dbReference>
<dbReference type="Pfam" id="PF12739">
    <property type="entry name" value="TRAPPC-Trs85"/>
    <property type="match status" value="1"/>
</dbReference>
<evidence type="ECO:0000313" key="6">
    <source>
        <dbReference type="Proteomes" id="UP000005226"/>
    </source>
</evidence>
<feature type="domain" description="TPPC8 C-terminal Ig-like" evidence="1">
    <location>
        <begin position="825"/>
        <end position="926"/>
    </location>
</feature>
<evidence type="ECO:0000259" key="4">
    <source>
        <dbReference type="Pfam" id="PF24546"/>
    </source>
</evidence>
<dbReference type="PANTHER" id="PTHR12975">
    <property type="entry name" value="TRANSPORT PROTEIN TRAPP"/>
    <property type="match status" value="1"/>
</dbReference>
<evidence type="ECO:0000259" key="2">
    <source>
        <dbReference type="Pfam" id="PF24544"/>
    </source>
</evidence>
<dbReference type="InterPro" id="IPR024420">
    <property type="entry name" value="TRAPP_III_complex_Trs85"/>
</dbReference>
<dbReference type="Pfam" id="PF24542">
    <property type="entry name" value="Ig_TPPC8_C"/>
    <property type="match status" value="1"/>
</dbReference>
<reference evidence="5" key="3">
    <citation type="submission" date="2025-09" db="UniProtKB">
        <authorList>
            <consortium name="Ensembl"/>
        </authorList>
    </citation>
    <scope>IDENTIFICATION</scope>
</reference>
<protein>
    <submittedName>
        <fullName evidence="5">Trafficking protein particle complex subunit 8</fullName>
    </submittedName>
</protein>
<dbReference type="InterPro" id="IPR058538">
    <property type="entry name" value="Ig_TPPC8_2nd"/>
</dbReference>
<feature type="domain" description="TPPC8 third Ig-like" evidence="4">
    <location>
        <begin position="696"/>
        <end position="782"/>
    </location>
</feature>
<dbReference type="Ensembl" id="ENSTRUT00000077386.1">
    <property type="protein sequence ID" value="ENSTRUP00000076933.1"/>
    <property type="gene ID" value="ENSTRUG00000003543.3"/>
</dbReference>
<dbReference type="AlphaFoldDB" id="A0A674NT69"/>
<dbReference type="Pfam" id="PF24546">
    <property type="entry name" value="Ig_TPPC8_3rd"/>
    <property type="match status" value="2"/>
</dbReference>
<keyword evidence="6" id="KW-1185">Reference proteome</keyword>
<dbReference type="GeneTree" id="ENSGT00390000000568"/>
<gene>
    <name evidence="5" type="primary">trappc8</name>
</gene>
<dbReference type="PANTHER" id="PTHR12975:SF6">
    <property type="entry name" value="TRAFFICKING PROTEIN PARTICLE COMPLEX SUBUNIT 8"/>
    <property type="match status" value="1"/>
</dbReference>
<sequence length="951" mass="105885">MNIEMAAVAAFLQAGAARPYPTHYMDTAIQTYRDTCKNMVLAERCALLSAEILKSQGKYSDTATLLIKMTSEDSDLRSALLLEQAAHCFIHMRNPMVRKFAFHMILAGHRYSKAGQRRHALRCYCQAMQVYKERDWSLAEDHINFTIGRQSFTLGQPENALLAFRQILTNESRQTATQQAAFLREYLYVSKSLLETNDVCCPQLPLPCISSAATRVYFGHQRCQAEGEKQAATHVSLDQEYDADSAAIWHRLEEQLVAAANRGVIPVNFQPTQYCLNSQTQNLRQPLAVMEEPIIVEVTFRNPLKVSLALSNLSLLWSFSQDDAPKPEEPPITNEEELAPGVGHQRRSHARLQLLPHKPGRLNIVGVVYDLAADPRTDKAPSTDALTLFKTVSSNQHFGVSALPKGSSKLAVSVVRGKQDLRIQGPRLNQTKEDKMMVRRGLDQRLSPIITPPMPLMEVFFLKFPTALLCGEIRKAYVEFYNVSGVALCGLRVVSTHPDFFTFGSQSTCRSPLSPTSENSSAYKTLTRAEASQTSVPADHFSQPSTVVEIPIEGSTLGPGESTQLPFWLRGPDQEGVHEIHFLFYYQNLDQVSKRSSHRVLRHTVFICTSRSLSVRASACVSNVPQQQLVEDGSTGGMLIFVDVENLNVSDTTVREFHIMQISSSSQNWCLCKCINPAREEGGSDTPLGYTCLRRISIISSSTPCGEFFSWSHHILKSQQRATVAPSGSRTQPWSAAAEGGSCDLANIVKQSNELDLNIIIIWKAYVIEDNKQLILEGQLHVALQTIGKEATSLKSREEAQEMQLLKFKSELSPPVVPSTELSQLVKISLHHPETYTHHFVQNSLCVVPVTLTLSNCAMAKMDVMVDLQHKPTSPESPDAPSSFTWVGQSQYRLHLQPEEVVCLTLRACFLQPGVYNLNTPRVFARPTEQAAMCENNQQMATPALIIINKA</sequence>
<dbReference type="GO" id="GO:1990072">
    <property type="term" value="C:TRAPPIII protein complex"/>
    <property type="evidence" value="ECO:0007669"/>
    <property type="project" value="TreeGrafter"/>
</dbReference>
<evidence type="ECO:0000313" key="5">
    <source>
        <dbReference type="Ensembl" id="ENSTRUP00000076933.1"/>
    </source>
</evidence>
<organism evidence="5 6">
    <name type="scientific">Takifugu rubripes</name>
    <name type="common">Japanese pufferfish</name>
    <name type="synonym">Fugu rubripes</name>
    <dbReference type="NCBI Taxonomy" id="31033"/>
    <lineage>
        <taxon>Eukaryota</taxon>
        <taxon>Metazoa</taxon>
        <taxon>Chordata</taxon>
        <taxon>Craniata</taxon>
        <taxon>Vertebrata</taxon>
        <taxon>Euteleostomi</taxon>
        <taxon>Actinopterygii</taxon>
        <taxon>Neopterygii</taxon>
        <taxon>Teleostei</taxon>
        <taxon>Neoteleostei</taxon>
        <taxon>Acanthomorphata</taxon>
        <taxon>Eupercaria</taxon>
        <taxon>Tetraodontiformes</taxon>
        <taxon>Tetradontoidea</taxon>
        <taxon>Tetraodontidae</taxon>
        <taxon>Takifugu</taxon>
    </lineage>
</organism>
<reference evidence="5 6" key="1">
    <citation type="journal article" date="2011" name="Genome Biol. Evol.">
        <title>Integration of the genetic map and genome assembly of fugu facilitates insights into distinct features of genome evolution in teleosts and mammals.</title>
        <authorList>
            <person name="Kai W."/>
            <person name="Kikuchi K."/>
            <person name="Tohari S."/>
            <person name="Chew A.K."/>
            <person name="Tay A."/>
            <person name="Fujiwara A."/>
            <person name="Hosoya S."/>
            <person name="Suetake H."/>
            <person name="Naruse K."/>
            <person name="Brenner S."/>
            <person name="Suzuki Y."/>
            <person name="Venkatesh B."/>
        </authorList>
    </citation>
    <scope>NUCLEOTIDE SEQUENCE [LARGE SCALE GENOMIC DNA]</scope>
</reference>
<feature type="domain" description="TPPC8 first Ig-like" evidence="3">
    <location>
        <begin position="238"/>
        <end position="469"/>
    </location>
</feature>
<proteinExistence type="predicted"/>
<dbReference type="InterPro" id="IPR011990">
    <property type="entry name" value="TPR-like_helical_dom_sf"/>
</dbReference>
<feature type="domain" description="TPPC8 second Ig-like" evidence="2">
    <location>
        <begin position="470"/>
        <end position="601"/>
    </location>
</feature>
<feature type="domain" description="TPPC8 third Ig-like" evidence="4">
    <location>
        <begin position="604"/>
        <end position="679"/>
    </location>
</feature>
<reference evidence="5" key="2">
    <citation type="submission" date="2025-08" db="UniProtKB">
        <authorList>
            <consortium name="Ensembl"/>
        </authorList>
    </citation>
    <scope>IDENTIFICATION</scope>
</reference>
<dbReference type="Pfam" id="PF24544">
    <property type="entry name" value="Ig_TPPC8_2nd"/>
    <property type="match status" value="1"/>
</dbReference>
<dbReference type="InterPro" id="IPR058541">
    <property type="entry name" value="Ig_TPPC8_1st"/>
</dbReference>
<accession>A0A674NT69</accession>
<dbReference type="Proteomes" id="UP000005226">
    <property type="component" value="Chromosome 20"/>
</dbReference>